<dbReference type="InterPro" id="IPR010499">
    <property type="entry name" value="AraC_E-bd"/>
</dbReference>
<dbReference type="PANTHER" id="PTHR47504:SF5">
    <property type="entry name" value="RIGHT ORIGIN-BINDING PROTEIN"/>
    <property type="match status" value="1"/>
</dbReference>
<dbReference type="PROSITE" id="PS01124">
    <property type="entry name" value="HTH_ARAC_FAMILY_2"/>
    <property type="match status" value="1"/>
</dbReference>
<dbReference type="SMART" id="SM00871">
    <property type="entry name" value="AraC_E_bind"/>
    <property type="match status" value="1"/>
</dbReference>
<evidence type="ECO:0000256" key="3">
    <source>
        <dbReference type="ARBA" id="ARBA00023163"/>
    </source>
</evidence>
<protein>
    <submittedName>
        <fullName evidence="5">AraC family transcriptional regulator</fullName>
    </submittedName>
</protein>
<keyword evidence="3" id="KW-0804">Transcription</keyword>
<dbReference type="Pfam" id="PF06445">
    <property type="entry name" value="GyrI-like"/>
    <property type="match status" value="1"/>
</dbReference>
<organism evidence="5 6">
    <name type="scientific">Tetragenococcus osmophilus</name>
    <dbReference type="NCBI Taxonomy" id="526944"/>
    <lineage>
        <taxon>Bacteria</taxon>
        <taxon>Bacillati</taxon>
        <taxon>Bacillota</taxon>
        <taxon>Bacilli</taxon>
        <taxon>Lactobacillales</taxon>
        <taxon>Enterococcaceae</taxon>
        <taxon>Tetragenococcus</taxon>
    </lineage>
</organism>
<keyword evidence="6" id="KW-1185">Reference proteome</keyword>
<reference evidence="5 6" key="1">
    <citation type="journal article" date="2012" name="Int. J. Syst. Evol. Microbiol.">
        <title>Characterization of Tetragenococcus strains from sugar thick juice reveals a novel species, Tetragenococcus osmophilus sp. nov., and divides Tetragenococcus halophilus into two subspecies, T. halophilus subsp. halophilus subsp. nov. and T. halophilus subsp. flandriensis subsp. nov.</title>
        <authorList>
            <person name="Juste A."/>
            <person name="Van Trappen S."/>
            <person name="Verreth C."/>
            <person name="Cleenwerck I."/>
            <person name="De Vos P."/>
            <person name="Lievens B."/>
            <person name="Willems K.A."/>
        </authorList>
    </citation>
    <scope>NUCLEOTIDE SEQUENCE [LARGE SCALE GENOMIC DNA]</scope>
    <source>
        <strain evidence="5 6">JCM 31126</strain>
    </source>
</reference>
<dbReference type="PANTHER" id="PTHR47504">
    <property type="entry name" value="RIGHT ORIGIN-BINDING PROTEIN"/>
    <property type="match status" value="1"/>
</dbReference>
<evidence type="ECO:0000313" key="5">
    <source>
        <dbReference type="EMBL" id="AYW48627.1"/>
    </source>
</evidence>
<dbReference type="InterPro" id="IPR050959">
    <property type="entry name" value="MarA-like"/>
</dbReference>
<evidence type="ECO:0000256" key="2">
    <source>
        <dbReference type="ARBA" id="ARBA00023125"/>
    </source>
</evidence>
<dbReference type="Gene3D" id="3.20.80.10">
    <property type="entry name" value="Regulatory factor, effector binding domain"/>
    <property type="match status" value="1"/>
</dbReference>
<proteinExistence type="predicted"/>
<feature type="domain" description="HTH araC/xylS-type" evidence="4">
    <location>
        <begin position="6"/>
        <end position="105"/>
    </location>
</feature>
<dbReference type="InterPro" id="IPR009057">
    <property type="entry name" value="Homeodomain-like_sf"/>
</dbReference>
<evidence type="ECO:0000313" key="6">
    <source>
        <dbReference type="Proteomes" id="UP000268310"/>
    </source>
</evidence>
<sequence>MLNKMNEVMHYIENHLIDNLDLDKKVPQITGESLSQFKKIFLFISNITLLEYIRKRRLTLAAYDLRERRMKVIDVAIKYRYSSPDSFTKAFYNFHQVTPSMVYEQNIQIKSFAPIFFQATMSGGSSMDYRIEEKGPFQIVGLKQRVPFITEGDHKEILAMRESFDSSLLKKLEKLSDVKPYGGYNAVYDISENAIETVPYCNVILGTLTTKMDTLGLDYLHFSKTTWAIFTSKENNQHYLQETWKKIYTEWLPFSEYSLIEDTPNIFFTENGEIDNPKIKKEIWVPVRKTQIS</sequence>
<dbReference type="InterPro" id="IPR029442">
    <property type="entry name" value="GyrI-like"/>
</dbReference>
<dbReference type="SMART" id="SM00342">
    <property type="entry name" value="HTH_ARAC"/>
    <property type="match status" value="1"/>
</dbReference>
<evidence type="ECO:0000256" key="1">
    <source>
        <dbReference type="ARBA" id="ARBA00023015"/>
    </source>
</evidence>
<keyword evidence="1" id="KW-0805">Transcription regulation</keyword>
<dbReference type="SUPFAM" id="SSF55136">
    <property type="entry name" value="Probable bacterial effector-binding domain"/>
    <property type="match status" value="1"/>
</dbReference>
<dbReference type="Gene3D" id="1.10.10.60">
    <property type="entry name" value="Homeodomain-like"/>
    <property type="match status" value="1"/>
</dbReference>
<dbReference type="RefSeq" id="WP_123936412.1">
    <property type="nucleotide sequence ID" value="NZ_CP027783.1"/>
</dbReference>
<accession>A0ABN5QXX3</accession>
<evidence type="ECO:0000259" key="4">
    <source>
        <dbReference type="PROSITE" id="PS01124"/>
    </source>
</evidence>
<dbReference type="SUPFAM" id="SSF46689">
    <property type="entry name" value="Homeodomain-like"/>
    <property type="match status" value="1"/>
</dbReference>
<dbReference type="Pfam" id="PF12833">
    <property type="entry name" value="HTH_18"/>
    <property type="match status" value="1"/>
</dbReference>
<name>A0ABN5QXX3_9ENTE</name>
<dbReference type="InterPro" id="IPR011256">
    <property type="entry name" value="Reg_factor_effector_dom_sf"/>
</dbReference>
<dbReference type="InterPro" id="IPR018060">
    <property type="entry name" value="HTH_AraC"/>
</dbReference>
<dbReference type="EMBL" id="CP027783">
    <property type="protein sequence ID" value="AYW48627.1"/>
    <property type="molecule type" value="Genomic_DNA"/>
</dbReference>
<keyword evidence="2" id="KW-0238">DNA-binding</keyword>
<gene>
    <name evidence="5" type="ORF">C7K38_09740</name>
</gene>
<dbReference type="Proteomes" id="UP000268310">
    <property type="component" value="Chromosome"/>
</dbReference>